<dbReference type="GO" id="GO:0030983">
    <property type="term" value="F:mismatched DNA binding"/>
    <property type="evidence" value="ECO:0007669"/>
    <property type="project" value="UniProtKB-UniRule"/>
</dbReference>
<keyword evidence="6 9" id="KW-0234">DNA repair</keyword>
<proteinExistence type="inferred from homology"/>
<feature type="region of interest" description="Disordered" evidence="10">
    <location>
        <begin position="1"/>
        <end position="33"/>
    </location>
</feature>
<dbReference type="InterPro" id="IPR045076">
    <property type="entry name" value="MutS"/>
</dbReference>
<keyword evidence="3 9" id="KW-0227">DNA damage</keyword>
<evidence type="ECO:0000313" key="12">
    <source>
        <dbReference type="EMBL" id="KAF6012680.1"/>
    </source>
</evidence>
<dbReference type="InterPro" id="IPR027417">
    <property type="entry name" value="P-loop_NTPase"/>
</dbReference>
<dbReference type="SUPFAM" id="SSF55271">
    <property type="entry name" value="DNA repair protein MutS, domain I"/>
    <property type="match status" value="1"/>
</dbReference>
<feature type="region of interest" description="Disordered" evidence="10">
    <location>
        <begin position="150"/>
        <end position="204"/>
    </location>
</feature>
<dbReference type="Gene3D" id="3.30.420.110">
    <property type="entry name" value="MutS, connector domain"/>
    <property type="match status" value="1"/>
</dbReference>
<dbReference type="Pfam" id="PF01624">
    <property type="entry name" value="MutS_I"/>
    <property type="match status" value="1"/>
</dbReference>
<feature type="compositionally biased region" description="Basic and acidic residues" evidence="10">
    <location>
        <begin position="678"/>
        <end position="717"/>
    </location>
</feature>
<dbReference type="GO" id="GO:0005634">
    <property type="term" value="C:nucleus"/>
    <property type="evidence" value="ECO:0007669"/>
    <property type="project" value="TreeGrafter"/>
</dbReference>
<dbReference type="PIRSF" id="PIRSF037677">
    <property type="entry name" value="DNA_mis_repair_Msh6"/>
    <property type="match status" value="1"/>
</dbReference>
<feature type="domain" description="DNA mismatch repair proteins mutS family" evidence="11">
    <location>
        <begin position="1034"/>
        <end position="1050"/>
    </location>
</feature>
<dbReference type="SMART" id="SM00534">
    <property type="entry name" value="MUTSac"/>
    <property type="match status" value="1"/>
</dbReference>
<evidence type="ECO:0000256" key="8">
    <source>
        <dbReference type="ARBA" id="ARBA00025902"/>
    </source>
</evidence>
<dbReference type="PANTHER" id="PTHR11361">
    <property type="entry name" value="DNA MISMATCH REPAIR PROTEIN MUTS FAMILY MEMBER"/>
    <property type="match status" value="1"/>
</dbReference>
<name>A0A8H6BIY3_DEKBR</name>
<gene>
    <name evidence="12" type="ORF">HII12_002202</name>
</gene>
<comment type="function">
    <text evidence="7">Component of the post-replicative DNA mismatch repair system (MMR). Heterodimerizes with MSH2 to form MutS beta, which binds to DNA mismatches thereby initiating DNA repair. MSH3 provides substrate-binding and substrate specificity to the complex. When bound, the MutS beta heterodimer bends the DNA helix and shields approximately 20 base pairs. Acts mainly to repair insertion-deletion loops (IDLs) from 2 to 13 nucleotides in size, but can also repair base-base and single insertion-deletion mismatches that occur during replication. After mismatch binding, forms a ternary complex with the MutL alpha heterodimer, which is thought to be responsible for directing the downstream MMR events, including strand discrimination, excision, and resynthesis. ATP binding and hydrolysis play a pivotal role in mismatch repair functions.</text>
</comment>
<feature type="compositionally biased region" description="Polar residues" evidence="10">
    <location>
        <begin position="1"/>
        <end position="19"/>
    </location>
</feature>
<accession>A0A8H6BIY3</accession>
<dbReference type="PROSITE" id="PS00486">
    <property type="entry name" value="DNA_MISMATCH_REPAIR_2"/>
    <property type="match status" value="1"/>
</dbReference>
<sequence>MPQQLLTSFFRSQSQQSEAVNKRKRTERSNVDNDIVDLTESQDAEQGVGEWAGDDVKSSIGRFRLASEEHGPLKRKLGGIGKESEPRPKKHKEDNAEAQRVTGSKAGVAVRPAESDVVAKMRASVSRKFGFSSSEPVELDSEVHEKFREKLLDRGDGERREEANGGKASGGKAREEASGGNTSGGKAKEKAKKRSHRSIKKTPLEKQIISLKKENPDKILAVQVGYKYKFFGRDAQIASKILNIMLVPGILSLDGPQDSLYERFAYCSIPDTRLHVHLRRLVHRGLKVGVVEQRESAVVRQGRGVSSSKLFERKLAHVYTSGTYIDGEEGEVGGSSGPGGCSGPGGSSVSGRSIVCLQEQLPRGSSPGSAPGNALGNVPGTSSVSISIAAINAYTGDITYDEFHDTAARGALETRLVHLEPIEMLLVGEFSRDSTRCIDGFRLCAAGRDWGQQMRLVRVAGQKTAADVVDRLSRFDIGPRALEIVLQQSAKLQSAFCELIGYLAGFGMASAFRVAENYRDFSAVDGCMVLDSDTVRNLEIFHNLTTGTEQGTLFWILDHTSTRFGRRMLRRWLERPLTSREGILERSGAVQAIISHPGSVPVQTVASLLSHCPDLELSLSRIHYGRSSRREVYVFVRDVCRVVSVFTGLRRELVSGVFESPYLVSLYEAMREMGCRESRGLKESKESDKDLEEGSKESKEFKQFKESKESKEFKQSKESQQPKISPPLSLAPFLSLLPMIYSPAAMDPKKPDDHVIKYFTPQFYDYSCIEARMNDVHRVEKLLEDELAPVARELGRDRSALKYTTNNGERYLVEVRNTRLKTVPASWVKVNGTRSVSRFRPPSVASLFNQLLFCEESLRETCDKCFREFVRRIDAHYVALSRAIRTLAVLDCLFSLSAASSLGGSGANTCYSRPEFVDRPMLDIRESRNPITETLKPGSYIANSFKASQNNGRVAIITGPNMGGKSSFIRQIALIAIMAQTGCYIPAAAGSTLGVFDSIFVRMGAYDDIVRGRSTFQVEMSETKSILDRCTDHSLVLLDEIGRGTSSLDGCALAYSILHYLCFDRLPFVLFITHFQSLQSFETMTHGTAKNYHLGFKTVSDGASSDSSSLVFTYKLTPGPSARSYGVYCAKLAGIPTQITDRASLVSMDAERASLCRQMRSIMGKCERGVERKRL</sequence>
<dbReference type="InterPro" id="IPR017261">
    <property type="entry name" value="DNA_mismatch_repair_MutS/MSH"/>
</dbReference>
<dbReference type="Gene3D" id="1.10.1420.10">
    <property type="match status" value="3"/>
</dbReference>
<dbReference type="Pfam" id="PF05192">
    <property type="entry name" value="MutS_III"/>
    <property type="match status" value="1"/>
</dbReference>
<feature type="region of interest" description="Disordered" evidence="10">
    <location>
        <begin position="67"/>
        <end position="109"/>
    </location>
</feature>
<dbReference type="GO" id="GO:0005524">
    <property type="term" value="F:ATP binding"/>
    <property type="evidence" value="ECO:0007669"/>
    <property type="project" value="UniProtKB-UniRule"/>
</dbReference>
<evidence type="ECO:0000256" key="6">
    <source>
        <dbReference type="ARBA" id="ARBA00023204"/>
    </source>
</evidence>
<dbReference type="Gene3D" id="3.40.1170.10">
    <property type="entry name" value="DNA repair protein MutS, domain I"/>
    <property type="match status" value="1"/>
</dbReference>
<comment type="caution">
    <text evidence="12">The sequence shown here is derived from an EMBL/GenBank/DDBJ whole genome shotgun (WGS) entry which is preliminary data.</text>
</comment>
<keyword evidence="4 9" id="KW-0067">ATP-binding</keyword>
<dbReference type="GO" id="GO:0006298">
    <property type="term" value="P:mismatch repair"/>
    <property type="evidence" value="ECO:0007669"/>
    <property type="project" value="InterPro"/>
</dbReference>
<evidence type="ECO:0000259" key="11">
    <source>
        <dbReference type="PROSITE" id="PS00486"/>
    </source>
</evidence>
<dbReference type="AlphaFoldDB" id="A0A8H6BIY3"/>
<protein>
    <recommendedName>
        <fullName evidence="9">DNA mismatch repair protein</fullName>
    </recommendedName>
</protein>
<evidence type="ECO:0000256" key="3">
    <source>
        <dbReference type="ARBA" id="ARBA00022763"/>
    </source>
</evidence>
<dbReference type="Pfam" id="PF00488">
    <property type="entry name" value="MutS_V"/>
    <property type="match status" value="1"/>
</dbReference>
<feature type="region of interest" description="Disordered" evidence="10">
    <location>
        <begin position="327"/>
        <end position="346"/>
    </location>
</feature>
<comment type="similarity">
    <text evidence="1">Belongs to the DNA mismatch repair MutS family. MSH3 subfamily.</text>
</comment>
<dbReference type="PANTHER" id="PTHR11361:SF122">
    <property type="entry name" value="DNA MISMATCH REPAIR PROTEIN MSH3"/>
    <property type="match status" value="1"/>
</dbReference>
<dbReference type="SUPFAM" id="SSF48334">
    <property type="entry name" value="DNA repair protein MutS, domain III"/>
    <property type="match status" value="1"/>
</dbReference>
<dbReference type="EMBL" id="JABCYN010000023">
    <property type="protein sequence ID" value="KAF6012680.1"/>
    <property type="molecule type" value="Genomic_DNA"/>
</dbReference>
<evidence type="ECO:0000256" key="4">
    <source>
        <dbReference type="ARBA" id="ARBA00022840"/>
    </source>
</evidence>
<dbReference type="InterPro" id="IPR036678">
    <property type="entry name" value="MutS_con_dom_sf"/>
</dbReference>
<feature type="compositionally biased region" description="Basic and acidic residues" evidence="10">
    <location>
        <begin position="82"/>
        <end position="97"/>
    </location>
</feature>
<keyword evidence="2 9" id="KW-0547">Nucleotide-binding</keyword>
<feature type="compositionally biased region" description="Gly residues" evidence="10">
    <location>
        <begin position="332"/>
        <end position="346"/>
    </location>
</feature>
<dbReference type="InterPro" id="IPR007695">
    <property type="entry name" value="DNA_mismatch_repair_MutS-lik_N"/>
</dbReference>
<organism evidence="12 13">
    <name type="scientific">Dekkera bruxellensis</name>
    <name type="common">Brettanomyces custersii</name>
    <dbReference type="NCBI Taxonomy" id="5007"/>
    <lineage>
        <taxon>Eukaryota</taxon>
        <taxon>Fungi</taxon>
        <taxon>Dikarya</taxon>
        <taxon>Ascomycota</taxon>
        <taxon>Saccharomycotina</taxon>
        <taxon>Pichiomycetes</taxon>
        <taxon>Pichiales</taxon>
        <taxon>Pichiaceae</taxon>
        <taxon>Brettanomyces</taxon>
    </lineage>
</organism>
<dbReference type="SUPFAM" id="SSF52540">
    <property type="entry name" value="P-loop containing nucleoside triphosphate hydrolases"/>
    <property type="match status" value="1"/>
</dbReference>
<evidence type="ECO:0000256" key="9">
    <source>
        <dbReference type="PIRNR" id="PIRNR037677"/>
    </source>
</evidence>
<dbReference type="InterPro" id="IPR007696">
    <property type="entry name" value="DNA_mismatch_repair_MutS_core"/>
</dbReference>
<evidence type="ECO:0000313" key="13">
    <source>
        <dbReference type="Proteomes" id="UP000568158"/>
    </source>
</evidence>
<keyword evidence="5 9" id="KW-0238">DNA-binding</keyword>
<evidence type="ECO:0000256" key="1">
    <source>
        <dbReference type="ARBA" id="ARBA00007094"/>
    </source>
</evidence>
<dbReference type="GO" id="GO:0006312">
    <property type="term" value="P:mitotic recombination"/>
    <property type="evidence" value="ECO:0007669"/>
    <property type="project" value="TreeGrafter"/>
</dbReference>
<feature type="compositionally biased region" description="Basic and acidic residues" evidence="10">
    <location>
        <begin position="150"/>
        <end position="164"/>
    </location>
</feature>
<dbReference type="Gene3D" id="3.40.50.300">
    <property type="entry name" value="P-loop containing nucleotide triphosphate hydrolases"/>
    <property type="match status" value="1"/>
</dbReference>
<evidence type="ECO:0000256" key="2">
    <source>
        <dbReference type="ARBA" id="ARBA00022741"/>
    </source>
</evidence>
<feature type="compositionally biased region" description="Basic residues" evidence="10">
    <location>
        <begin position="189"/>
        <end position="200"/>
    </location>
</feature>
<dbReference type="InterPro" id="IPR016151">
    <property type="entry name" value="DNA_mismatch_repair_MutS_N"/>
</dbReference>
<dbReference type="GO" id="GO:0140664">
    <property type="term" value="F:ATP-dependent DNA damage sensor activity"/>
    <property type="evidence" value="ECO:0007669"/>
    <property type="project" value="InterPro"/>
</dbReference>
<dbReference type="InterPro" id="IPR000432">
    <property type="entry name" value="DNA_mismatch_repair_MutS_C"/>
</dbReference>
<evidence type="ECO:0000256" key="7">
    <source>
        <dbReference type="ARBA" id="ARBA00025373"/>
    </source>
</evidence>
<comment type="subunit">
    <text evidence="8">Heterodimer consisting of MSH2-MSH3 (MutS beta). Forms a ternary complex with MutL alpha (MLH1-PMS1).</text>
</comment>
<dbReference type="Proteomes" id="UP000568158">
    <property type="component" value="Unassembled WGS sequence"/>
</dbReference>
<feature type="region of interest" description="Disordered" evidence="10">
    <location>
        <begin position="678"/>
        <end position="726"/>
    </location>
</feature>
<evidence type="ECO:0000256" key="5">
    <source>
        <dbReference type="ARBA" id="ARBA00023125"/>
    </source>
</evidence>
<reference evidence="12 13" key="1">
    <citation type="journal article" date="2020" name="Appl. Microbiol. Biotechnol.">
        <title>Targeted gene deletion in Brettanomyces bruxellensis with an expression-free CRISPR-Cas9 system.</title>
        <authorList>
            <person name="Varela C."/>
            <person name="Bartel C."/>
            <person name="Onetto C."/>
            <person name="Borneman A."/>
        </authorList>
    </citation>
    <scope>NUCLEOTIDE SEQUENCE [LARGE SCALE GENOMIC DNA]</scope>
    <source>
        <strain evidence="12 13">AWRI1613</strain>
    </source>
</reference>
<dbReference type="InterPro" id="IPR036187">
    <property type="entry name" value="DNA_mismatch_repair_MutS_sf"/>
</dbReference>
<dbReference type="SMART" id="SM00533">
    <property type="entry name" value="MUTSd"/>
    <property type="match status" value="1"/>
</dbReference>
<evidence type="ECO:0000256" key="10">
    <source>
        <dbReference type="SAM" id="MobiDB-lite"/>
    </source>
</evidence>